<keyword evidence="3" id="KW-1185">Reference proteome</keyword>
<name>A0AA35JY59_9SAUR</name>
<protein>
    <submittedName>
        <fullName evidence="2">Uncharacterized protein</fullName>
    </submittedName>
</protein>
<evidence type="ECO:0000256" key="1">
    <source>
        <dbReference type="SAM" id="Phobius"/>
    </source>
</evidence>
<feature type="transmembrane region" description="Helical" evidence="1">
    <location>
        <begin position="64"/>
        <end position="87"/>
    </location>
</feature>
<sequence length="116" mass="12852">MTVGSTENMPFQIFELSIDTEQKLFLTPGFKFSLTVGGCVYATIPEKYIKKKCHQSLEASSFHILGVAEVYFVVVVKLVLFSALYLICFIVTGSCPGNYVSGQLTNIIAQINIFLK</sequence>
<organism evidence="2 3">
    <name type="scientific">Podarcis lilfordi</name>
    <name type="common">Lilford's wall lizard</name>
    <dbReference type="NCBI Taxonomy" id="74358"/>
    <lineage>
        <taxon>Eukaryota</taxon>
        <taxon>Metazoa</taxon>
        <taxon>Chordata</taxon>
        <taxon>Craniata</taxon>
        <taxon>Vertebrata</taxon>
        <taxon>Euteleostomi</taxon>
        <taxon>Lepidosauria</taxon>
        <taxon>Squamata</taxon>
        <taxon>Bifurcata</taxon>
        <taxon>Unidentata</taxon>
        <taxon>Episquamata</taxon>
        <taxon>Laterata</taxon>
        <taxon>Lacertibaenia</taxon>
        <taxon>Lacertidae</taxon>
        <taxon>Podarcis</taxon>
    </lineage>
</organism>
<dbReference type="EMBL" id="OX395127">
    <property type="protein sequence ID" value="CAI5768185.1"/>
    <property type="molecule type" value="Genomic_DNA"/>
</dbReference>
<evidence type="ECO:0000313" key="3">
    <source>
        <dbReference type="Proteomes" id="UP001178461"/>
    </source>
</evidence>
<dbReference type="AlphaFoldDB" id="A0AA35JY59"/>
<keyword evidence="1" id="KW-0812">Transmembrane</keyword>
<gene>
    <name evidence="2" type="ORF">PODLI_1B024671</name>
</gene>
<evidence type="ECO:0000313" key="2">
    <source>
        <dbReference type="EMBL" id="CAI5768185.1"/>
    </source>
</evidence>
<keyword evidence="1" id="KW-1133">Transmembrane helix</keyword>
<reference evidence="2" key="1">
    <citation type="submission" date="2022-12" db="EMBL/GenBank/DDBJ databases">
        <authorList>
            <person name="Alioto T."/>
            <person name="Alioto T."/>
            <person name="Gomez Garrido J."/>
        </authorList>
    </citation>
    <scope>NUCLEOTIDE SEQUENCE</scope>
</reference>
<accession>A0AA35JY59</accession>
<proteinExistence type="predicted"/>
<keyword evidence="1" id="KW-0472">Membrane</keyword>
<dbReference type="Proteomes" id="UP001178461">
    <property type="component" value="Chromosome 2"/>
</dbReference>